<dbReference type="AlphaFoldDB" id="A0A7X3JTG8"/>
<keyword evidence="1" id="KW-0997">Cell inner membrane</keyword>
<dbReference type="Gene3D" id="3.90.550.10">
    <property type="entry name" value="Spore Coat Polysaccharide Biosynthesis Protein SpsA, Chain A"/>
    <property type="match status" value="1"/>
</dbReference>
<evidence type="ECO:0000313" key="3">
    <source>
        <dbReference type="EMBL" id="MVF52071.1"/>
    </source>
</evidence>
<dbReference type="InterPro" id="IPR001173">
    <property type="entry name" value="Glyco_trans_2-like"/>
</dbReference>
<feature type="domain" description="Glycosyltransferase 2-like" evidence="2">
    <location>
        <begin position="8"/>
        <end position="170"/>
    </location>
</feature>
<dbReference type="RefSeq" id="WP_156867932.1">
    <property type="nucleotide sequence ID" value="NZ_JAEHTA010000010.1"/>
</dbReference>
<organism evidence="3 4">
    <name type="scientific">Pseudomonas monteilii</name>
    <dbReference type="NCBI Taxonomy" id="76759"/>
    <lineage>
        <taxon>Bacteria</taxon>
        <taxon>Pseudomonadati</taxon>
        <taxon>Pseudomonadota</taxon>
        <taxon>Gammaproteobacteria</taxon>
        <taxon>Pseudomonadales</taxon>
        <taxon>Pseudomonadaceae</taxon>
        <taxon>Pseudomonas</taxon>
    </lineage>
</organism>
<dbReference type="PANTHER" id="PTHR22916">
    <property type="entry name" value="GLYCOSYLTRANSFERASE"/>
    <property type="match status" value="1"/>
</dbReference>
<keyword evidence="1" id="KW-1003">Cell membrane</keyword>
<dbReference type="Proteomes" id="UP000440965">
    <property type="component" value="Unassembled WGS sequence"/>
</dbReference>
<reference evidence="3 4" key="1">
    <citation type="submission" date="2019-10" db="EMBL/GenBank/DDBJ databases">
        <title>XDR Pseudomonas monteilii producing IMP-16 from LCR.</title>
        <authorList>
            <person name="Ballaben A."/>
            <person name="Doi Y."/>
        </authorList>
    </citation>
    <scope>NUCLEOTIDE SEQUENCE [LARGE SCALE GENOMIC DNA]</scope>
    <source>
        <strain evidence="3 4">597/14</strain>
    </source>
</reference>
<dbReference type="Pfam" id="PF00535">
    <property type="entry name" value="Glycos_transf_2"/>
    <property type="match status" value="1"/>
</dbReference>
<name>A0A7X3JTG8_9PSED</name>
<dbReference type="Gene3D" id="3.40.50.2000">
    <property type="entry name" value="Glycogen Phosphorylase B"/>
    <property type="match status" value="2"/>
</dbReference>
<dbReference type="EMBL" id="WEIK01000025">
    <property type="protein sequence ID" value="MVF52071.1"/>
    <property type="molecule type" value="Genomic_DNA"/>
</dbReference>
<dbReference type="PANTHER" id="PTHR22916:SF3">
    <property type="entry name" value="UDP-GLCNAC:BETAGAL BETA-1,3-N-ACETYLGLUCOSAMINYLTRANSFERASE-LIKE PROTEIN 1"/>
    <property type="match status" value="1"/>
</dbReference>
<dbReference type="InterPro" id="IPR029044">
    <property type="entry name" value="Nucleotide-diphossugar_trans"/>
</dbReference>
<comment type="caution">
    <text evidence="3">The sequence shown here is derived from an EMBL/GenBank/DDBJ whole genome shotgun (WGS) entry which is preliminary data.</text>
</comment>
<dbReference type="CDD" id="cd00761">
    <property type="entry name" value="Glyco_tranf_GTA_type"/>
    <property type="match status" value="1"/>
</dbReference>
<accession>A0A7X3JTG8</accession>
<dbReference type="GO" id="GO:0016758">
    <property type="term" value="F:hexosyltransferase activity"/>
    <property type="evidence" value="ECO:0007669"/>
    <property type="project" value="UniProtKB-ARBA"/>
</dbReference>
<keyword evidence="1" id="KW-0472">Membrane</keyword>
<evidence type="ECO:0000256" key="1">
    <source>
        <dbReference type="ARBA" id="ARBA00022519"/>
    </source>
</evidence>
<evidence type="ECO:0000259" key="2">
    <source>
        <dbReference type="Pfam" id="PF00535"/>
    </source>
</evidence>
<protein>
    <submittedName>
        <fullName evidence="3">Glycosyltransferase</fullName>
    </submittedName>
</protein>
<keyword evidence="3" id="KW-0808">Transferase</keyword>
<dbReference type="SUPFAM" id="SSF53448">
    <property type="entry name" value="Nucleotide-diphospho-sugar transferases"/>
    <property type="match status" value="1"/>
</dbReference>
<proteinExistence type="predicted"/>
<evidence type="ECO:0000313" key="4">
    <source>
        <dbReference type="Proteomes" id="UP000440965"/>
    </source>
</evidence>
<gene>
    <name evidence="3" type="ORF">F9Z43_22770</name>
</gene>
<dbReference type="SUPFAM" id="SSF53756">
    <property type="entry name" value="UDP-Glycosyltransferase/glycogen phosphorylase"/>
    <property type="match status" value="1"/>
</dbReference>
<sequence>MIKRPVISVIIPCYNAIDKIGKCFSSLRNITLDASEYEVIFVDDRSTDGTYELINKAITHSPNWRAFCLDSNSGSPSKPRNVGIEKSSGKYIYFLDCDDQVTPTGLETLYKLAEATKADLIRSELLVDNGKSRNIMNRLRNWSQNMTIQQRRTMIISGQSTTVDSFVRRDVLVSNNIYWPEHLRMGEDTIFLSALLANSQKIEYLAAPSYIYNRLPALTPASTQRYGRRELTDHLEVWGTAQKILAPAGVDYRNCRLNVGLRVAIESMIFKNRGDIDENTFHKLAVFLNENRSLVSSFNYIPRTREVVDAVQQHNYAQFKHLSRPRLLIAGYDLKFISDAIPELSNYFDIRIDQWTGHATHDEIASRELLKWAEYVWCEWLLGNAEWYSHNVRPEQKLVIRMHRMELGRSHGERLAIKNVDAVIAVSTFFFERLLERFPSIPRKKARLVHNYVRTERYKSDWSTKRSFTLGMIGILPAKKGLYKGLTILNELKKIDERFEIKIFGHRAEDIPWILKDAEEMKYFQKCKDFICQHELNNSVHFLGHQDIGTALESEGVGYILSTSEGELGFPGFESFHLAVADGFAAGGVSLVLSWPGSEYVWPQDIIHYSIDSIVSKILKLSQSPDEHKSNSRAGLKFIEKNYDYDSFVQSVVQTYLEI</sequence>